<feature type="coiled-coil region" evidence="6">
    <location>
        <begin position="687"/>
        <end position="761"/>
    </location>
</feature>
<comment type="similarity">
    <text evidence="6">Belongs to the SMC family.</text>
</comment>
<dbReference type="Gene3D" id="1.20.1060.20">
    <property type="match status" value="1"/>
</dbReference>
<evidence type="ECO:0000256" key="5">
    <source>
        <dbReference type="ARBA" id="ARBA00023125"/>
    </source>
</evidence>
<dbReference type="GO" id="GO:0005694">
    <property type="term" value="C:chromosome"/>
    <property type="evidence" value="ECO:0007669"/>
    <property type="project" value="InterPro"/>
</dbReference>
<dbReference type="KEGG" id="cch:Cag_0419"/>
<feature type="coiled-coil region" evidence="6">
    <location>
        <begin position="195"/>
        <end position="222"/>
    </location>
</feature>
<accession>Q3ATI3</accession>
<dbReference type="GO" id="GO:0003677">
    <property type="term" value="F:DNA binding"/>
    <property type="evidence" value="ECO:0007669"/>
    <property type="project" value="UniProtKB-UniRule"/>
</dbReference>
<feature type="compositionally biased region" description="Basic and acidic residues" evidence="7">
    <location>
        <begin position="883"/>
        <end position="895"/>
    </location>
</feature>
<dbReference type="InterPro" id="IPR011890">
    <property type="entry name" value="SMC_prok"/>
</dbReference>
<dbReference type="OrthoDB" id="9808768at2"/>
<dbReference type="HOGENOM" id="CLU_001042_2_2_10"/>
<organism evidence="9">
    <name type="scientific">Chlorobium chlorochromatii (strain CaD3)</name>
    <dbReference type="NCBI Taxonomy" id="340177"/>
    <lineage>
        <taxon>Bacteria</taxon>
        <taxon>Pseudomonadati</taxon>
        <taxon>Chlorobiota</taxon>
        <taxon>Chlorobiia</taxon>
        <taxon>Chlorobiales</taxon>
        <taxon>Chlorobiaceae</taxon>
        <taxon>Chlorobium/Pelodictyon group</taxon>
        <taxon>Chlorobium</taxon>
    </lineage>
</organism>
<keyword evidence="4 6" id="KW-0175">Coiled coil</keyword>
<keyword evidence="2 6" id="KW-0547">Nucleotide-binding</keyword>
<dbReference type="SUPFAM" id="SSF75553">
    <property type="entry name" value="Smc hinge domain"/>
    <property type="match status" value="1"/>
</dbReference>
<dbReference type="STRING" id="340177.Cag_0419"/>
<evidence type="ECO:0000256" key="6">
    <source>
        <dbReference type="HAMAP-Rule" id="MF_01894"/>
    </source>
</evidence>
<dbReference type="PANTHER" id="PTHR43977">
    <property type="entry name" value="STRUCTURAL MAINTENANCE OF CHROMOSOMES PROTEIN 3"/>
    <property type="match status" value="1"/>
</dbReference>
<dbReference type="GO" id="GO:0007062">
    <property type="term" value="P:sister chromatid cohesion"/>
    <property type="evidence" value="ECO:0007669"/>
    <property type="project" value="InterPro"/>
</dbReference>
<comment type="domain">
    <text evidence="6">Contains large globular domains required for ATP hydrolysis at each terminus and a third globular domain forming a flexible hinge near the middle of the molecule. These domains are separated by coiled-coil structures.</text>
</comment>
<keyword evidence="3 6" id="KW-0067">ATP-binding</keyword>
<dbReference type="EMBL" id="CP000108">
    <property type="protein sequence ID" value="ABB27692.1"/>
    <property type="molecule type" value="Genomic_DNA"/>
</dbReference>
<dbReference type="HAMAP" id="MF_01894">
    <property type="entry name" value="Smc_prok"/>
    <property type="match status" value="1"/>
</dbReference>
<dbReference type="InterPro" id="IPR036277">
    <property type="entry name" value="SMC_hinge_sf"/>
</dbReference>
<dbReference type="SUPFAM" id="SSF52540">
    <property type="entry name" value="P-loop containing nucleoside triphosphate hydrolases"/>
    <property type="match status" value="1"/>
</dbReference>
<reference evidence="9" key="1">
    <citation type="submission" date="2005-08" db="EMBL/GenBank/DDBJ databases">
        <title>Complete sequence of Chlorobium chlorochromatii CaD3.</title>
        <authorList>
            <person name="Copeland A."/>
            <person name="Lucas S."/>
            <person name="Lapidus A."/>
            <person name="Barry K."/>
            <person name="Detter J.C."/>
            <person name="Glavina T."/>
            <person name="Hammon N."/>
            <person name="Israni S."/>
            <person name="Pitluck S."/>
            <person name="Bryant D."/>
            <person name="Schmutz J."/>
            <person name="Larimer F."/>
            <person name="Land M."/>
            <person name="Kyrpides N."/>
            <person name="Ivanova N."/>
            <person name="Richardson P."/>
        </authorList>
    </citation>
    <scope>NUCLEOTIDE SEQUENCE [LARGE SCALE GENOMIC DNA]</scope>
    <source>
        <strain evidence="9">CaD3</strain>
    </source>
</reference>
<comment type="function">
    <text evidence="6">Required for chromosome condensation and partitioning.</text>
</comment>
<dbReference type="GO" id="GO:0007059">
    <property type="term" value="P:chromosome segregation"/>
    <property type="evidence" value="ECO:0007669"/>
    <property type="project" value="UniProtKB-UniRule"/>
</dbReference>
<feature type="region of interest" description="Disordered" evidence="7">
    <location>
        <begin position="865"/>
        <end position="895"/>
    </location>
</feature>
<sequence length="1190" mass="135929">MYLAKIELLGFKSFAQKVRIRFDKGLTAIVGPNGCGKTNVVDAMRWVLGEQKSSLLRSAKMENIIFNGTRTLKPLSMAEVSLTIENSRNVLPLEYTEVTITRRLYRNGESEFFLNQVACRLKDILDLFTDTGMSSDAYSVIELKMIEEIISNKSEERLKLFEEAAGITRYKQRRKQTFKLLESTSRDLLRVDDVLAEVEKKVRSLKTQVRKAERLREIKERIRALELALAWRSMEELHDKLEPMQRSISKEELINHEQSATIARMESASQEMELTLLKQEGALAELQKVVRESNQKIHELEKQQLYVEEQQKTLTADVGRMQAARHRKEEKSRELQQQDLELRQRLEPAKSTKERLLSEYQERSREHEEHNATLIEQRNRLKEQRQASSALLHKANQFILQKQALESEQQQLRAALLRLEERLTATRHKLQPTAQAAEETTQALQQISTQLAHSQAEEERLAEQQQALQQQIEQQKEALLRHRSTRDALNNRIALANALLDTFEGMPEGIAFLEKERQKNGGLEGHEGHGGNNSTSRCLADMIEVDERYRAALGSALGDHLNCYLCPTLSDAHHSIALLQKAQKGKLLFLVQELAASASLPTLPTIEGAEPLANLVSVPPAWQHALRLLLGTTFVVANAEQAEALVKRYPAYRFVTLAGELSLGGGLLRGGSNKSNEGLRLGKQAERAALLEEVAKEERSMQHLEQTMQQLRNELAMLPIPFMRRQIEQFQREKSAIEKKAARLEAEEQSMQQELMRGEKEHATLLQEQQQSAEKLTALMPFLIDATAQSEAAVTAIEQAQQALQAKEATYHQVGRDAQSCQSRYRDAELALEKLTISLNACTEQQRTTQHELRRLHDDLATAERKQRNLQEQQAALQQQLESARHQNAEEQQRFDSAESAYREAQAQHHTTLATLRDMRRKQEVSRQLLDTLLREKRELEQSLDHLLTETRIKYECDLALMEEPPIARTLQPNEAQHELASLQEQRSQFGAVNELALEEYEEEKKRLDFLLTQKNDLLSAEAQLRSTIEEINKTALEKFETTFSNVRNNFIAIFRELFDEDDEVDLLLHSSTDPLEGRIEIIARPKGKKPLSIEQLSGGEKALTALSLLFAIYLVKPSPFCILDEVDAPLDDANVSRFIRLLKKFENNTQFIIVTHNKKTMASCRLLYGITMEEEGVSKMIPVRLEKAP</sequence>
<feature type="compositionally biased region" description="Low complexity" evidence="7">
    <location>
        <begin position="870"/>
        <end position="882"/>
    </location>
</feature>
<dbReference type="CDD" id="cd03278">
    <property type="entry name" value="ABC_SMC_barmotin"/>
    <property type="match status" value="1"/>
</dbReference>
<feature type="domain" description="SMC hinge" evidence="8">
    <location>
        <begin position="533"/>
        <end position="646"/>
    </location>
</feature>
<dbReference type="SMART" id="SM00968">
    <property type="entry name" value="SMC_hinge"/>
    <property type="match status" value="1"/>
</dbReference>
<dbReference type="Gene3D" id="3.40.50.300">
    <property type="entry name" value="P-loop containing nucleotide triphosphate hydrolases"/>
    <property type="match status" value="2"/>
</dbReference>
<evidence type="ECO:0000256" key="4">
    <source>
        <dbReference type="ARBA" id="ARBA00023054"/>
    </source>
</evidence>
<evidence type="ECO:0000256" key="2">
    <source>
        <dbReference type="ARBA" id="ARBA00022741"/>
    </source>
</evidence>
<keyword evidence="5 6" id="KW-0238">DNA-binding</keyword>
<dbReference type="GO" id="GO:0016887">
    <property type="term" value="F:ATP hydrolysis activity"/>
    <property type="evidence" value="ECO:0007669"/>
    <property type="project" value="InterPro"/>
</dbReference>
<feature type="binding site" evidence="6">
    <location>
        <begin position="32"/>
        <end position="39"/>
    </location>
    <ligand>
        <name>ATP</name>
        <dbReference type="ChEBI" id="CHEBI:30616"/>
    </ligand>
</feature>
<evidence type="ECO:0000256" key="3">
    <source>
        <dbReference type="ARBA" id="ARBA00022840"/>
    </source>
</evidence>
<feature type="compositionally biased region" description="Basic and acidic residues" evidence="7">
    <location>
        <begin position="327"/>
        <end position="371"/>
    </location>
</feature>
<comment type="subunit">
    <text evidence="6">Homodimer.</text>
</comment>
<comment type="subcellular location">
    <subcellularLocation>
        <location evidence="6">Cytoplasm</location>
    </subcellularLocation>
</comment>
<dbReference type="InterPro" id="IPR003395">
    <property type="entry name" value="RecF/RecN/SMC_N"/>
</dbReference>
<dbReference type="GO" id="GO:0005737">
    <property type="term" value="C:cytoplasm"/>
    <property type="evidence" value="ECO:0007669"/>
    <property type="project" value="UniProtKB-SubCell"/>
</dbReference>
<dbReference type="InterPro" id="IPR024704">
    <property type="entry name" value="SMC"/>
</dbReference>
<protein>
    <recommendedName>
        <fullName evidence="6">Chromosome partition protein Smc</fullName>
    </recommendedName>
</protein>
<keyword evidence="1 6" id="KW-0963">Cytoplasm</keyword>
<dbReference type="PIRSF" id="PIRSF005719">
    <property type="entry name" value="SMC"/>
    <property type="match status" value="1"/>
</dbReference>
<dbReference type="NCBIfam" id="TIGR02168">
    <property type="entry name" value="SMC_prok_B"/>
    <property type="match status" value="1"/>
</dbReference>
<dbReference type="GO" id="GO:0006260">
    <property type="term" value="P:DNA replication"/>
    <property type="evidence" value="ECO:0007669"/>
    <property type="project" value="UniProtKB-UniRule"/>
</dbReference>
<evidence type="ECO:0000256" key="7">
    <source>
        <dbReference type="SAM" id="MobiDB-lite"/>
    </source>
</evidence>
<dbReference type="InterPro" id="IPR010935">
    <property type="entry name" value="SMC_hinge"/>
</dbReference>
<dbReference type="InterPro" id="IPR027417">
    <property type="entry name" value="P-loop_NTPase"/>
</dbReference>
<evidence type="ECO:0000313" key="9">
    <source>
        <dbReference type="EMBL" id="ABB27692.1"/>
    </source>
</evidence>
<name>Q3ATI3_CHLCH</name>
<dbReference type="AlphaFoldDB" id="Q3ATI3"/>
<evidence type="ECO:0000259" key="8">
    <source>
        <dbReference type="SMART" id="SM00968"/>
    </source>
</evidence>
<feature type="region of interest" description="Disordered" evidence="7">
    <location>
        <begin position="320"/>
        <end position="371"/>
    </location>
</feature>
<dbReference type="eggNOG" id="COG1196">
    <property type="taxonomic scope" value="Bacteria"/>
</dbReference>
<dbReference type="Pfam" id="PF06470">
    <property type="entry name" value="SMC_hinge"/>
    <property type="match status" value="1"/>
</dbReference>
<gene>
    <name evidence="6" type="primary">smc</name>
    <name evidence="9" type="ordered locus">Cag_0419</name>
</gene>
<dbReference type="Gene3D" id="3.30.70.1620">
    <property type="match status" value="1"/>
</dbReference>
<dbReference type="Pfam" id="PF02463">
    <property type="entry name" value="SMC_N"/>
    <property type="match status" value="1"/>
</dbReference>
<dbReference type="GO" id="GO:0005524">
    <property type="term" value="F:ATP binding"/>
    <property type="evidence" value="ECO:0007669"/>
    <property type="project" value="UniProtKB-UniRule"/>
</dbReference>
<proteinExistence type="inferred from homology"/>
<dbReference type="GO" id="GO:0030261">
    <property type="term" value="P:chromosome condensation"/>
    <property type="evidence" value="ECO:0007669"/>
    <property type="project" value="InterPro"/>
</dbReference>
<evidence type="ECO:0000256" key="1">
    <source>
        <dbReference type="ARBA" id="ARBA00022490"/>
    </source>
</evidence>